<evidence type="ECO:0000313" key="3">
    <source>
        <dbReference type="Proteomes" id="UP000194161"/>
    </source>
</evidence>
<proteinExistence type="predicted"/>
<keyword evidence="1" id="KW-0175">Coiled coil</keyword>
<keyword evidence="3" id="KW-1185">Reference proteome</keyword>
<name>A0A1W6ZGM3_9BORD</name>
<dbReference type="EMBL" id="CP021111">
    <property type="protein sequence ID" value="ARP96462.1"/>
    <property type="molecule type" value="Genomic_DNA"/>
</dbReference>
<dbReference type="Proteomes" id="UP000194161">
    <property type="component" value="Chromosome"/>
</dbReference>
<dbReference type="STRING" id="463040.CAL15_20110"/>
<gene>
    <name evidence="2" type="ORF">CAL15_20110</name>
</gene>
<evidence type="ECO:0000256" key="1">
    <source>
        <dbReference type="SAM" id="Coils"/>
    </source>
</evidence>
<dbReference type="RefSeq" id="WP_198299094.1">
    <property type="nucleotide sequence ID" value="NZ_CP021111.1"/>
</dbReference>
<feature type="coiled-coil region" evidence="1">
    <location>
        <begin position="19"/>
        <end position="138"/>
    </location>
</feature>
<reference evidence="2 3" key="1">
    <citation type="submission" date="2017-05" db="EMBL/GenBank/DDBJ databases">
        <title>Complete and WGS of Bordetella genogroups.</title>
        <authorList>
            <person name="Spilker T."/>
            <person name="LiPuma J."/>
        </authorList>
    </citation>
    <scope>NUCLEOTIDE SEQUENCE [LARGE SCALE GENOMIC DNA]</scope>
    <source>
        <strain evidence="2 3">AU7206</strain>
    </source>
</reference>
<protein>
    <submittedName>
        <fullName evidence="2">Uncharacterized protein</fullName>
    </submittedName>
</protein>
<dbReference type="AlphaFoldDB" id="A0A1W6ZGM3"/>
<dbReference type="Gene3D" id="1.10.287.1490">
    <property type="match status" value="1"/>
</dbReference>
<evidence type="ECO:0000313" key="2">
    <source>
        <dbReference type="EMBL" id="ARP96462.1"/>
    </source>
</evidence>
<accession>A0A1W6ZGM3</accession>
<dbReference type="KEGG" id="bgm:CAL15_20110"/>
<organism evidence="2 3">
    <name type="scientific">Bordetella genomosp. 13</name>
    <dbReference type="NCBI Taxonomy" id="463040"/>
    <lineage>
        <taxon>Bacteria</taxon>
        <taxon>Pseudomonadati</taxon>
        <taxon>Pseudomonadota</taxon>
        <taxon>Betaproteobacteria</taxon>
        <taxon>Burkholderiales</taxon>
        <taxon>Alcaligenaceae</taxon>
        <taxon>Bordetella</taxon>
    </lineage>
</organism>
<sequence>MLQDLDQLAARLGQLVQRTRQLHAERDALRARLNDSEAQQRALQQRCAERDAELQTLREKLQAHDQAASDLQAGARQVEDDLRKQLANETAQRQALEARVQDREAEWQSSLQSRDVDLQRLRSAASAARERIDAVLARLPGASIGEQP</sequence>